<gene>
    <name evidence="2" type="ORF">MPHL21000_16795</name>
</gene>
<dbReference type="EMBL" id="ANBP01000024">
    <property type="protein sequence ID" value="KAB7754346.1"/>
    <property type="molecule type" value="Genomic_DNA"/>
</dbReference>
<evidence type="ECO:0000313" key="2">
    <source>
        <dbReference type="EMBL" id="KAB7754346.1"/>
    </source>
</evidence>
<dbReference type="SUPFAM" id="SSF56281">
    <property type="entry name" value="Metallo-hydrolase/oxidoreductase"/>
    <property type="match status" value="1"/>
</dbReference>
<accession>A0A5N5UXN8</accession>
<dbReference type="CDD" id="cd16282">
    <property type="entry name" value="metallo-hydrolase-like_MBL-fold"/>
    <property type="match status" value="1"/>
</dbReference>
<protein>
    <submittedName>
        <fullName evidence="2">Metallo-beta-lactamase</fullName>
    </submittedName>
</protein>
<dbReference type="SMART" id="SM00849">
    <property type="entry name" value="Lactamase_B"/>
    <property type="match status" value="1"/>
</dbReference>
<keyword evidence="3" id="KW-1185">Reference proteome</keyword>
<reference evidence="2 3" key="1">
    <citation type="submission" date="2012-10" db="EMBL/GenBank/DDBJ databases">
        <title>The draft sequence of the Mycobacterium pheli genome.</title>
        <authorList>
            <person name="Pettersson B.M.F."/>
            <person name="Das S."/>
            <person name="Dasgupta S."/>
            <person name="Bhattacharya A."/>
            <person name="Kirsebom L.A."/>
        </authorList>
    </citation>
    <scope>NUCLEOTIDE SEQUENCE [LARGE SCALE GENOMIC DNA]</scope>
    <source>
        <strain evidence="2 3">CCUG 21000</strain>
    </source>
</reference>
<comment type="caution">
    <text evidence="2">The sequence shown here is derived from an EMBL/GenBank/DDBJ whole genome shotgun (WGS) entry which is preliminary data.</text>
</comment>
<dbReference type="InterPro" id="IPR050855">
    <property type="entry name" value="NDM-1-like"/>
</dbReference>
<dbReference type="InterPro" id="IPR036866">
    <property type="entry name" value="RibonucZ/Hydroxyglut_hydro"/>
</dbReference>
<name>A0A5N5UXN8_MYCPH</name>
<dbReference type="Proteomes" id="UP000325690">
    <property type="component" value="Unassembled WGS sequence"/>
</dbReference>
<evidence type="ECO:0000313" key="3">
    <source>
        <dbReference type="Proteomes" id="UP000325690"/>
    </source>
</evidence>
<dbReference type="Gene3D" id="3.60.15.10">
    <property type="entry name" value="Ribonuclease Z/Hydroxyacylglutathione hydrolase-like"/>
    <property type="match status" value="1"/>
</dbReference>
<dbReference type="PANTHER" id="PTHR42951:SF4">
    <property type="entry name" value="ACYL-COENZYME A THIOESTERASE MBLAC2"/>
    <property type="match status" value="1"/>
</dbReference>
<evidence type="ECO:0000259" key="1">
    <source>
        <dbReference type="SMART" id="SM00849"/>
    </source>
</evidence>
<organism evidence="2 3">
    <name type="scientific">Mycolicibacterium phlei DSM 43239 = CCUG 21000</name>
    <dbReference type="NCBI Taxonomy" id="1226750"/>
    <lineage>
        <taxon>Bacteria</taxon>
        <taxon>Bacillati</taxon>
        <taxon>Actinomycetota</taxon>
        <taxon>Actinomycetes</taxon>
        <taxon>Mycobacteriales</taxon>
        <taxon>Mycobacteriaceae</taxon>
        <taxon>Mycolicibacterium</taxon>
    </lineage>
</organism>
<dbReference type="PANTHER" id="PTHR42951">
    <property type="entry name" value="METALLO-BETA-LACTAMASE DOMAIN-CONTAINING"/>
    <property type="match status" value="1"/>
</dbReference>
<proteinExistence type="predicted"/>
<feature type="domain" description="Metallo-beta-lactamase" evidence="1">
    <location>
        <begin position="1"/>
        <end position="190"/>
    </location>
</feature>
<dbReference type="Pfam" id="PF00753">
    <property type="entry name" value="Lactamase_B"/>
    <property type="match status" value="1"/>
</dbReference>
<dbReference type="AlphaFoldDB" id="A0A5N5UXN8"/>
<dbReference type="InterPro" id="IPR001279">
    <property type="entry name" value="Metallo-B-lactamas"/>
</dbReference>
<sequence length="211" mass="22308">MTVGLVWGTESALLVDAGTTLAEARGIAADAADLAGVPVRHVVLTHHDFDHVLGASTFPDATVYAAPPVAQTLAERRDDVRAEAVRYGADPAAVDEALAAWRTPQRLVWSADIDLGGQRVAVRHPGRGHTDHDLIVVLAGTDPAVVFCGDLVEESGDPVLDTHSDPAAWPATLDRVLELGGESAVYVPGHGAVVDAAFVRRQRQWLTVHNS</sequence>